<dbReference type="Proteomes" id="UP000024404">
    <property type="component" value="Unassembled WGS sequence"/>
</dbReference>
<keyword evidence="2" id="KW-1185">Reference proteome</keyword>
<reference evidence="1" key="2">
    <citation type="submission" date="2022-06" db="UniProtKB">
        <authorList>
            <consortium name="EnsemblMetazoa"/>
        </authorList>
    </citation>
    <scope>IDENTIFICATION</scope>
</reference>
<organism evidence="1 2">
    <name type="scientific">Onchocerca volvulus</name>
    <dbReference type="NCBI Taxonomy" id="6282"/>
    <lineage>
        <taxon>Eukaryota</taxon>
        <taxon>Metazoa</taxon>
        <taxon>Ecdysozoa</taxon>
        <taxon>Nematoda</taxon>
        <taxon>Chromadorea</taxon>
        <taxon>Rhabditida</taxon>
        <taxon>Spirurina</taxon>
        <taxon>Spiruromorpha</taxon>
        <taxon>Filarioidea</taxon>
        <taxon>Onchocercidae</taxon>
        <taxon>Onchocerca</taxon>
    </lineage>
</organism>
<dbReference type="EnsemblMetazoa" id="OVOC2428.1">
    <property type="protein sequence ID" value="OVOC2428.1"/>
    <property type="gene ID" value="WBGene00239237"/>
</dbReference>
<name>A0A8R1XR58_ONCVO</name>
<dbReference type="Gene3D" id="2.30.29.30">
    <property type="entry name" value="Pleckstrin-homology domain (PH domain)/Phosphotyrosine-binding domain (PTB)"/>
    <property type="match status" value="1"/>
</dbReference>
<proteinExistence type="predicted"/>
<dbReference type="AlphaFoldDB" id="A0A8R1XR58"/>
<dbReference type="EMBL" id="CMVM020000074">
    <property type="status" value="NOT_ANNOTATED_CDS"/>
    <property type="molecule type" value="Genomic_DNA"/>
</dbReference>
<evidence type="ECO:0000313" key="2">
    <source>
        <dbReference type="Proteomes" id="UP000024404"/>
    </source>
</evidence>
<dbReference type="SUPFAM" id="SSF50729">
    <property type="entry name" value="PH domain-like"/>
    <property type="match status" value="1"/>
</dbReference>
<sequence>MIKIPLIPDLNVHRFAYRKLPDEISIQHLLPQLLKEMTVEEGDVVVDPTTCFTIEVVNHIFLLSAIVKKIRDLWLEELTKAIRNAKHSRIEELPQTVTFDGTNASVNHSSIVAL</sequence>
<reference evidence="2" key="1">
    <citation type="submission" date="2013-10" db="EMBL/GenBank/DDBJ databases">
        <title>Genome sequencing of Onchocerca volvulus.</title>
        <authorList>
            <person name="Cotton J."/>
            <person name="Tsai J."/>
            <person name="Stanley E."/>
            <person name="Tracey A."/>
            <person name="Holroyd N."/>
            <person name="Lustigman S."/>
            <person name="Berriman M."/>
        </authorList>
    </citation>
    <scope>NUCLEOTIDE SEQUENCE</scope>
</reference>
<dbReference type="InterPro" id="IPR011993">
    <property type="entry name" value="PH-like_dom_sf"/>
</dbReference>
<protein>
    <submittedName>
        <fullName evidence="1">Uncharacterized protein</fullName>
    </submittedName>
</protein>
<accession>A0A8R1XR58</accession>
<evidence type="ECO:0000313" key="1">
    <source>
        <dbReference type="EnsemblMetazoa" id="OVOC2428.1"/>
    </source>
</evidence>